<evidence type="ECO:0000313" key="2">
    <source>
        <dbReference type="Proteomes" id="UP000250235"/>
    </source>
</evidence>
<reference evidence="1 2" key="1">
    <citation type="journal article" date="2015" name="Proc. Natl. Acad. Sci. U.S.A.">
        <title>The resurrection genome of Boea hygrometrica: A blueprint for survival of dehydration.</title>
        <authorList>
            <person name="Xiao L."/>
            <person name="Yang G."/>
            <person name="Zhang L."/>
            <person name="Yang X."/>
            <person name="Zhao S."/>
            <person name="Ji Z."/>
            <person name="Zhou Q."/>
            <person name="Hu M."/>
            <person name="Wang Y."/>
            <person name="Chen M."/>
            <person name="Xu Y."/>
            <person name="Jin H."/>
            <person name="Xiao X."/>
            <person name="Hu G."/>
            <person name="Bao F."/>
            <person name="Hu Y."/>
            <person name="Wan P."/>
            <person name="Li L."/>
            <person name="Deng X."/>
            <person name="Kuang T."/>
            <person name="Xiang C."/>
            <person name="Zhu J.K."/>
            <person name="Oliver M.J."/>
            <person name="He Y."/>
        </authorList>
    </citation>
    <scope>NUCLEOTIDE SEQUENCE [LARGE SCALE GENOMIC DNA]</scope>
    <source>
        <strain evidence="2">cv. XS01</strain>
    </source>
</reference>
<evidence type="ECO:0000313" key="1">
    <source>
        <dbReference type="EMBL" id="KZV35205.1"/>
    </source>
</evidence>
<proteinExistence type="predicted"/>
<accession>A0A2Z7BSY5</accession>
<dbReference type="AlphaFoldDB" id="A0A2Z7BSY5"/>
<organism evidence="1 2">
    <name type="scientific">Dorcoceras hygrometricum</name>
    <dbReference type="NCBI Taxonomy" id="472368"/>
    <lineage>
        <taxon>Eukaryota</taxon>
        <taxon>Viridiplantae</taxon>
        <taxon>Streptophyta</taxon>
        <taxon>Embryophyta</taxon>
        <taxon>Tracheophyta</taxon>
        <taxon>Spermatophyta</taxon>
        <taxon>Magnoliopsida</taxon>
        <taxon>eudicotyledons</taxon>
        <taxon>Gunneridae</taxon>
        <taxon>Pentapetalae</taxon>
        <taxon>asterids</taxon>
        <taxon>lamiids</taxon>
        <taxon>Lamiales</taxon>
        <taxon>Gesneriaceae</taxon>
        <taxon>Didymocarpoideae</taxon>
        <taxon>Trichosporeae</taxon>
        <taxon>Loxocarpinae</taxon>
        <taxon>Dorcoceras</taxon>
    </lineage>
</organism>
<sequence length="151" mass="16764">MASGTTSVIGHWKVESASPGCLQPQITGQRTTEVCLTKSLRCLSQAVCESKREKSIRCSRRRSLTGEIFSMIFGEIFRDLRRSCCLKKERRVQGGLFLGRRDMVLGRRSQTGSWSGLERAARSSDSRGGYGGHQIPSMILSQTCHYSVSNT</sequence>
<dbReference type="Proteomes" id="UP000250235">
    <property type="component" value="Unassembled WGS sequence"/>
</dbReference>
<name>A0A2Z7BSY5_9LAMI</name>
<dbReference type="EMBL" id="KV004986">
    <property type="protein sequence ID" value="KZV35205.1"/>
    <property type="molecule type" value="Genomic_DNA"/>
</dbReference>
<keyword evidence="2" id="KW-1185">Reference proteome</keyword>
<gene>
    <name evidence="1" type="ORF">F511_09017</name>
</gene>
<protein>
    <submittedName>
        <fullName evidence="1">Uncharacterized protein</fullName>
    </submittedName>
</protein>